<evidence type="ECO:0000313" key="5">
    <source>
        <dbReference type="Proteomes" id="UP000648873"/>
    </source>
</evidence>
<proteinExistence type="predicted"/>
<sequence>METTDSQKKLEELSKDILSYSSFNKPAPAFLTEAAQSLGRVLKGKIQNILPLYQNLALDLLKAQQYEDALGIVETALNALKHDVTPLTHNADFLLLKGEILRQLGRNNEALSCFEQVIELKPNNIGALLNQGIIFLESKDYDKAYDFFKQAEQNKPQDTPTLAILAEGLSRIGSQYCRSRNYTEALEVLNKALELNPNAALALGWKGMALRNLGCNEEAIKSLQQAITLDPSLAWAYAELGKTWSEMGEYEKAVQNLQEAVKREPTLYGVYKDLGDNLCQLERYQEALDVLDEALKFEPQNATIMENRAIALAELDRYPEALQVLDHALKLPKPDYTFLLGLQAEILVDIAEYEQTVKVLDKAIQRDSQYEQIFYLQGLALSKLGRIKEAQQAYTSALQINSSNLWVHKGIAETYYLLGNRKKAEDEYQKIIEEAKQRTDEFYFDLVGWCEYRQANYSEAARFFVQALSLLETEDPIQLSLQFDLSLALMCSKRYELALQEYKKGIDRIQEKYVEKEYAPKICGLLSVAVIDLKDAMKHSPELEEVKEAKEVLDLLGKALAEADKSKKEILAKLKLDCLADCE</sequence>
<dbReference type="Proteomes" id="UP000648873">
    <property type="component" value="Unassembled WGS sequence"/>
</dbReference>
<reference evidence="4 5" key="1">
    <citation type="journal article" date="2020" name="ISME J.">
        <title>Comparative genomics reveals insights into cyanobacterial evolution and habitat adaptation.</title>
        <authorList>
            <person name="Chen M.Y."/>
            <person name="Teng W.K."/>
            <person name="Zhao L."/>
            <person name="Hu C.X."/>
            <person name="Zhou Y.K."/>
            <person name="Han B.P."/>
            <person name="Song L.R."/>
            <person name="Shu W.S."/>
        </authorList>
    </citation>
    <scope>NUCLEOTIDE SEQUENCE [LARGE SCALE GENOMIC DNA]</scope>
    <source>
        <strain evidence="4 5">FACHB-1342</strain>
    </source>
</reference>
<comment type="caution">
    <text evidence="4">The sequence shown here is derived from an EMBL/GenBank/DDBJ whole genome shotgun (WGS) entry which is preliminary data.</text>
</comment>
<dbReference type="Pfam" id="PF13432">
    <property type="entry name" value="TPR_16"/>
    <property type="match status" value="2"/>
</dbReference>
<feature type="repeat" description="TPR" evidence="3">
    <location>
        <begin position="125"/>
        <end position="158"/>
    </location>
</feature>
<dbReference type="PANTHER" id="PTHR44943:SF8">
    <property type="entry name" value="TPR REPEAT-CONTAINING PROTEIN MJ0263"/>
    <property type="match status" value="1"/>
</dbReference>
<organism evidence="4 5">
    <name type="scientific">Microcystis viridis FACHB-1342</name>
    <dbReference type="NCBI Taxonomy" id="2692900"/>
    <lineage>
        <taxon>Bacteria</taxon>
        <taxon>Bacillati</taxon>
        <taxon>Cyanobacteriota</taxon>
        <taxon>Cyanophyceae</taxon>
        <taxon>Oscillatoriophycideae</taxon>
        <taxon>Chroococcales</taxon>
        <taxon>Microcystaceae</taxon>
        <taxon>Microcystis</taxon>
    </lineage>
</organism>
<keyword evidence="1" id="KW-0677">Repeat</keyword>
<dbReference type="SMART" id="SM00028">
    <property type="entry name" value="TPR"/>
    <property type="match status" value="13"/>
</dbReference>
<dbReference type="InterPro" id="IPR051685">
    <property type="entry name" value="Ycf3/AcsC/BcsC/TPR_MFPF"/>
</dbReference>
<dbReference type="Pfam" id="PF13414">
    <property type="entry name" value="TPR_11"/>
    <property type="match status" value="1"/>
</dbReference>
<dbReference type="InterPro" id="IPR013105">
    <property type="entry name" value="TPR_2"/>
</dbReference>
<keyword evidence="5" id="KW-1185">Reference proteome</keyword>
<keyword evidence="2 3" id="KW-0802">TPR repeat</keyword>
<dbReference type="Pfam" id="PF14559">
    <property type="entry name" value="TPR_19"/>
    <property type="match status" value="1"/>
</dbReference>
<dbReference type="PANTHER" id="PTHR44943">
    <property type="entry name" value="CELLULOSE SYNTHASE OPERON PROTEIN C"/>
    <property type="match status" value="1"/>
</dbReference>
<dbReference type="PROSITE" id="PS50005">
    <property type="entry name" value="TPR"/>
    <property type="match status" value="7"/>
</dbReference>
<feature type="repeat" description="TPR" evidence="3">
    <location>
        <begin position="91"/>
        <end position="124"/>
    </location>
</feature>
<feature type="repeat" description="TPR" evidence="3">
    <location>
        <begin position="371"/>
        <end position="404"/>
    </location>
</feature>
<dbReference type="InterPro" id="IPR019734">
    <property type="entry name" value="TPR_rpt"/>
</dbReference>
<name>A0ABR8GC77_MICVR</name>
<dbReference type="Gene3D" id="1.25.40.10">
    <property type="entry name" value="Tetratricopeptide repeat domain"/>
    <property type="match status" value="4"/>
</dbReference>
<evidence type="ECO:0000313" key="4">
    <source>
        <dbReference type="EMBL" id="MBD2600930.1"/>
    </source>
</evidence>
<dbReference type="EMBL" id="JACJSV010000031">
    <property type="protein sequence ID" value="MBD2600930.1"/>
    <property type="molecule type" value="Genomic_DNA"/>
</dbReference>
<dbReference type="RefSeq" id="WP_002735868.1">
    <property type="nucleotide sequence ID" value="NZ_JACJSV010000031.1"/>
</dbReference>
<accession>A0ABR8GC77</accession>
<gene>
    <name evidence="4" type="ORF">H6G40_11905</name>
</gene>
<protein>
    <submittedName>
        <fullName evidence="4">Tetratricopeptide repeat protein</fullName>
    </submittedName>
</protein>
<feature type="repeat" description="TPR" evidence="3">
    <location>
        <begin position="268"/>
        <end position="301"/>
    </location>
</feature>
<feature type="repeat" description="TPR" evidence="3">
    <location>
        <begin position="166"/>
        <end position="199"/>
    </location>
</feature>
<evidence type="ECO:0000256" key="1">
    <source>
        <dbReference type="ARBA" id="ARBA00022737"/>
    </source>
</evidence>
<feature type="repeat" description="TPR" evidence="3">
    <location>
        <begin position="200"/>
        <end position="233"/>
    </location>
</feature>
<feature type="repeat" description="TPR" evidence="3">
    <location>
        <begin position="234"/>
        <end position="267"/>
    </location>
</feature>
<dbReference type="SUPFAM" id="SSF48452">
    <property type="entry name" value="TPR-like"/>
    <property type="match status" value="2"/>
</dbReference>
<dbReference type="InterPro" id="IPR011990">
    <property type="entry name" value="TPR-like_helical_dom_sf"/>
</dbReference>
<evidence type="ECO:0000256" key="3">
    <source>
        <dbReference type="PROSITE-ProRule" id="PRU00339"/>
    </source>
</evidence>
<dbReference type="Pfam" id="PF07719">
    <property type="entry name" value="TPR_2"/>
    <property type="match status" value="1"/>
</dbReference>
<evidence type="ECO:0000256" key="2">
    <source>
        <dbReference type="ARBA" id="ARBA00022803"/>
    </source>
</evidence>
<dbReference type="PROSITE" id="PS50293">
    <property type="entry name" value="TPR_REGION"/>
    <property type="match status" value="2"/>
</dbReference>